<evidence type="ECO:0000256" key="6">
    <source>
        <dbReference type="SAM" id="MobiDB-lite"/>
    </source>
</evidence>
<dbReference type="Gene3D" id="1.25.40.20">
    <property type="entry name" value="Ankyrin repeat-containing domain"/>
    <property type="match status" value="1"/>
</dbReference>
<dbReference type="InterPro" id="IPR017455">
    <property type="entry name" value="Znf_FYVE-rel"/>
</dbReference>
<dbReference type="InterPro" id="IPR011011">
    <property type="entry name" value="Znf_FYVE_PHD"/>
</dbReference>
<sequence>MEPPPFQEAARCDVCKCSFNTFRRRHHCRCCGRTLCYEHSSNQMALPQFGIHSLVRVCADCYNNPSQSAKGDREASGEGVDHFTDSVSKLHIGDVVPEEKPIAENQTGQGLPDCKCGMPLCICEAPAPFVNSLHLQRKTTSMTSQSNQRPKRDPVPKNRGSTSTSNNSSALNAGQVSNGAPERPKMDYDVNGEGLREAIKNDDAAAVKKLLREGVDPNYHDKQGMSLLHLAAVFNRTDIAFILMEHGASVDYRNAQGETPLDCAPATLQYKMRQKMEEGC</sequence>
<dbReference type="GO" id="GO:0043328">
    <property type="term" value="P:protein transport to vacuole involved in ubiquitin-dependent protein catabolic process via the multivesicular body sorting pathway"/>
    <property type="evidence" value="ECO:0000318"/>
    <property type="project" value="GO_Central"/>
</dbReference>
<dbReference type="OrthoDB" id="194358at2759"/>
<dbReference type="Pfam" id="PF01363">
    <property type="entry name" value="FYVE"/>
    <property type="match status" value="1"/>
</dbReference>
<dbReference type="Gene3D" id="3.30.40.10">
    <property type="entry name" value="Zinc/RING finger domain, C3HC4 (zinc finger)"/>
    <property type="match status" value="1"/>
</dbReference>
<dbReference type="GO" id="GO:0006623">
    <property type="term" value="P:protein targeting to vacuole"/>
    <property type="evidence" value="ECO:0000318"/>
    <property type="project" value="GO_Central"/>
</dbReference>
<evidence type="ECO:0000256" key="2">
    <source>
        <dbReference type="ARBA" id="ARBA00022771"/>
    </source>
</evidence>
<dbReference type="InterPro" id="IPR002110">
    <property type="entry name" value="Ankyrin_rpt"/>
</dbReference>
<feature type="region of interest" description="Disordered" evidence="6">
    <location>
        <begin position="138"/>
        <end position="188"/>
    </location>
</feature>
<dbReference type="SUPFAM" id="SSF57903">
    <property type="entry name" value="FYVE/PHD zinc finger"/>
    <property type="match status" value="1"/>
</dbReference>
<dbReference type="AlphaFoldDB" id="A0A059CN41"/>
<feature type="domain" description="FYVE-type" evidence="7">
    <location>
        <begin position="6"/>
        <end position="66"/>
    </location>
</feature>
<dbReference type="PANTHER" id="PTHR47794">
    <property type="entry name" value="VACUOLAR PROTEIN SORTING-ASSOCIATED PROTEIN 27"/>
    <property type="match status" value="1"/>
</dbReference>
<keyword evidence="3" id="KW-0862">Zinc</keyword>
<dbReference type="Pfam" id="PF12796">
    <property type="entry name" value="Ank_2"/>
    <property type="match status" value="1"/>
</dbReference>
<keyword evidence="1" id="KW-0479">Metal-binding</keyword>
<dbReference type="InterPro" id="IPR000306">
    <property type="entry name" value="Znf_FYVE"/>
</dbReference>
<accession>A0A059CN41</accession>
<evidence type="ECO:0000256" key="3">
    <source>
        <dbReference type="ARBA" id="ARBA00022833"/>
    </source>
</evidence>
<dbReference type="SMART" id="SM00248">
    <property type="entry name" value="ANK"/>
    <property type="match status" value="2"/>
</dbReference>
<dbReference type="OMA" id="CTFTTFR"/>
<feature type="compositionally biased region" description="Polar residues" evidence="6">
    <location>
        <begin position="138"/>
        <end position="148"/>
    </location>
</feature>
<keyword evidence="2 5" id="KW-0863">Zinc-finger</keyword>
<protein>
    <recommendedName>
        <fullName evidence="7">FYVE-type domain-containing protein</fullName>
    </recommendedName>
</protein>
<organism evidence="8">
    <name type="scientific">Eucalyptus grandis</name>
    <name type="common">Flooded gum</name>
    <dbReference type="NCBI Taxonomy" id="71139"/>
    <lineage>
        <taxon>Eukaryota</taxon>
        <taxon>Viridiplantae</taxon>
        <taxon>Streptophyta</taxon>
        <taxon>Embryophyta</taxon>
        <taxon>Tracheophyta</taxon>
        <taxon>Spermatophyta</taxon>
        <taxon>Magnoliopsida</taxon>
        <taxon>eudicotyledons</taxon>
        <taxon>Gunneridae</taxon>
        <taxon>Pentapetalae</taxon>
        <taxon>rosids</taxon>
        <taxon>malvids</taxon>
        <taxon>Myrtales</taxon>
        <taxon>Myrtaceae</taxon>
        <taxon>Myrtoideae</taxon>
        <taxon>Eucalypteae</taxon>
        <taxon>Eucalyptus</taxon>
    </lineage>
</organism>
<dbReference type="SUPFAM" id="SSF48403">
    <property type="entry name" value="Ankyrin repeat"/>
    <property type="match status" value="1"/>
</dbReference>
<evidence type="ECO:0000256" key="5">
    <source>
        <dbReference type="PROSITE-ProRule" id="PRU00091"/>
    </source>
</evidence>
<dbReference type="InParanoid" id="A0A059CN41"/>
<evidence type="ECO:0000313" key="8">
    <source>
        <dbReference type="EMBL" id="KCW79335.1"/>
    </source>
</evidence>
<dbReference type="CDD" id="cd15760">
    <property type="entry name" value="FYVE_scVPS27p_like"/>
    <property type="match status" value="1"/>
</dbReference>
<dbReference type="Gramene" id="KCW79335">
    <property type="protein sequence ID" value="KCW79335"/>
    <property type="gene ID" value="EUGRSUZ_C00754"/>
</dbReference>
<keyword evidence="4" id="KW-0040">ANK repeat</keyword>
<dbReference type="InterPro" id="IPR013083">
    <property type="entry name" value="Znf_RING/FYVE/PHD"/>
</dbReference>
<dbReference type="InterPro" id="IPR036770">
    <property type="entry name" value="Ankyrin_rpt-contain_sf"/>
</dbReference>
<feature type="repeat" description="ANK" evidence="4">
    <location>
        <begin position="223"/>
        <end position="255"/>
    </location>
</feature>
<dbReference type="SMART" id="SM00064">
    <property type="entry name" value="FYVE"/>
    <property type="match status" value="1"/>
</dbReference>
<dbReference type="STRING" id="71139.A0A059CN41"/>
<dbReference type="KEGG" id="egr:104436366"/>
<evidence type="ECO:0000259" key="7">
    <source>
        <dbReference type="PROSITE" id="PS50178"/>
    </source>
</evidence>
<proteinExistence type="predicted"/>
<dbReference type="PANTHER" id="PTHR47794:SF1">
    <property type="entry name" value="VACUOLAR PROTEIN SORTING-ASSOCIATED PROTEIN 27"/>
    <property type="match status" value="1"/>
</dbReference>
<gene>
    <name evidence="8" type="ORF">EUGRSUZ_C00754</name>
</gene>
<dbReference type="eggNOG" id="KOG1818">
    <property type="taxonomic scope" value="Eukaryota"/>
</dbReference>
<dbReference type="EMBL" id="KK198755">
    <property type="protein sequence ID" value="KCW79335.1"/>
    <property type="molecule type" value="Genomic_DNA"/>
</dbReference>
<dbReference type="GO" id="GO:0008270">
    <property type="term" value="F:zinc ion binding"/>
    <property type="evidence" value="ECO:0007669"/>
    <property type="project" value="UniProtKB-KW"/>
</dbReference>
<dbReference type="PROSITE" id="PS50297">
    <property type="entry name" value="ANK_REP_REGION"/>
    <property type="match status" value="1"/>
</dbReference>
<dbReference type="PROSITE" id="PS50088">
    <property type="entry name" value="ANK_REPEAT"/>
    <property type="match status" value="1"/>
</dbReference>
<name>A0A059CN41_EUCGR</name>
<evidence type="ECO:0000256" key="1">
    <source>
        <dbReference type="ARBA" id="ARBA00022723"/>
    </source>
</evidence>
<dbReference type="GO" id="GO:0043130">
    <property type="term" value="F:ubiquitin binding"/>
    <property type="evidence" value="ECO:0000318"/>
    <property type="project" value="GO_Central"/>
</dbReference>
<dbReference type="GO" id="GO:0033565">
    <property type="term" value="C:ESCRT-0 complex"/>
    <property type="evidence" value="ECO:0000318"/>
    <property type="project" value="GO_Central"/>
</dbReference>
<reference evidence="8" key="1">
    <citation type="submission" date="2013-07" db="EMBL/GenBank/DDBJ databases">
        <title>The genome of Eucalyptus grandis.</title>
        <authorList>
            <person name="Schmutz J."/>
            <person name="Hayes R."/>
            <person name="Myburg A."/>
            <person name="Tuskan G."/>
            <person name="Grattapaglia D."/>
            <person name="Rokhsar D.S."/>
        </authorList>
    </citation>
    <scope>NUCLEOTIDE SEQUENCE</scope>
    <source>
        <tissue evidence="8">Leaf extractions</tissue>
    </source>
</reference>
<dbReference type="PROSITE" id="PS50178">
    <property type="entry name" value="ZF_FYVE"/>
    <property type="match status" value="1"/>
</dbReference>
<evidence type="ECO:0000256" key="4">
    <source>
        <dbReference type="PROSITE-ProRule" id="PRU00023"/>
    </source>
</evidence>
<dbReference type="GO" id="GO:0032266">
    <property type="term" value="F:phosphatidylinositol-3-phosphate binding"/>
    <property type="evidence" value="ECO:0000318"/>
    <property type="project" value="GO_Central"/>
</dbReference>
<dbReference type="FunCoup" id="A0A059CN41">
    <property type="interactions" value="837"/>
</dbReference>